<keyword evidence="1" id="KW-0805">Transcription regulation</keyword>
<name>A0A1I4DKA7_9ACTN</name>
<dbReference type="Pfam" id="PF00392">
    <property type="entry name" value="GntR"/>
    <property type="match status" value="1"/>
</dbReference>
<dbReference type="RefSeq" id="WP_093891516.1">
    <property type="nucleotide sequence ID" value="NZ_FOQY01000041.1"/>
</dbReference>
<keyword evidence="3" id="KW-0804">Transcription</keyword>
<dbReference type="GO" id="GO:0045892">
    <property type="term" value="P:negative regulation of DNA-templated transcription"/>
    <property type="evidence" value="ECO:0007669"/>
    <property type="project" value="TreeGrafter"/>
</dbReference>
<dbReference type="PANTHER" id="PTHR44846:SF1">
    <property type="entry name" value="MANNOSYL-D-GLYCERATE TRANSPORT_METABOLISM SYSTEM REPRESSOR MNGR-RELATED"/>
    <property type="match status" value="1"/>
</dbReference>
<dbReference type="InterPro" id="IPR036388">
    <property type="entry name" value="WH-like_DNA-bd_sf"/>
</dbReference>
<dbReference type="PROSITE" id="PS50949">
    <property type="entry name" value="HTH_GNTR"/>
    <property type="match status" value="1"/>
</dbReference>
<proteinExistence type="predicted"/>
<dbReference type="PRINTS" id="PR00035">
    <property type="entry name" value="HTHGNTR"/>
</dbReference>
<dbReference type="CDD" id="cd07377">
    <property type="entry name" value="WHTH_GntR"/>
    <property type="match status" value="1"/>
</dbReference>
<dbReference type="Proteomes" id="UP000199111">
    <property type="component" value="Unassembled WGS sequence"/>
</dbReference>
<reference evidence="6" key="1">
    <citation type="submission" date="2016-10" db="EMBL/GenBank/DDBJ databases">
        <authorList>
            <person name="Varghese N."/>
            <person name="Submissions S."/>
        </authorList>
    </citation>
    <scope>NUCLEOTIDE SEQUENCE [LARGE SCALE GENOMIC DNA]</scope>
    <source>
        <strain evidence="6">CGMCC 4.2126</strain>
    </source>
</reference>
<evidence type="ECO:0000256" key="3">
    <source>
        <dbReference type="ARBA" id="ARBA00023163"/>
    </source>
</evidence>
<feature type="domain" description="HTH gntR-type" evidence="4">
    <location>
        <begin position="8"/>
        <end position="76"/>
    </location>
</feature>
<dbReference type="GO" id="GO:0003677">
    <property type="term" value="F:DNA binding"/>
    <property type="evidence" value="ECO:0007669"/>
    <property type="project" value="UniProtKB-KW"/>
</dbReference>
<dbReference type="InterPro" id="IPR000524">
    <property type="entry name" value="Tscrpt_reg_HTH_GntR"/>
</dbReference>
<dbReference type="InterPro" id="IPR036390">
    <property type="entry name" value="WH_DNA-bd_sf"/>
</dbReference>
<evidence type="ECO:0000256" key="1">
    <source>
        <dbReference type="ARBA" id="ARBA00023015"/>
    </source>
</evidence>
<protein>
    <submittedName>
        <fullName evidence="5">GntR family transcriptional regulator, phosphonate transport system regulatory protein/GntR family transcriptional regulator</fullName>
    </submittedName>
</protein>
<organism evidence="5 6">
    <name type="scientific">Streptosporangium canum</name>
    <dbReference type="NCBI Taxonomy" id="324952"/>
    <lineage>
        <taxon>Bacteria</taxon>
        <taxon>Bacillati</taxon>
        <taxon>Actinomycetota</taxon>
        <taxon>Actinomycetes</taxon>
        <taxon>Streptosporangiales</taxon>
        <taxon>Streptosporangiaceae</taxon>
        <taxon>Streptosporangium</taxon>
    </lineage>
</organism>
<dbReference type="GeneID" id="96302982"/>
<dbReference type="GO" id="GO:0003700">
    <property type="term" value="F:DNA-binding transcription factor activity"/>
    <property type="evidence" value="ECO:0007669"/>
    <property type="project" value="InterPro"/>
</dbReference>
<dbReference type="Gene3D" id="1.10.10.10">
    <property type="entry name" value="Winged helix-like DNA-binding domain superfamily/Winged helix DNA-binding domain"/>
    <property type="match status" value="1"/>
</dbReference>
<dbReference type="SUPFAM" id="SSF46785">
    <property type="entry name" value="Winged helix' DNA-binding domain"/>
    <property type="match status" value="1"/>
</dbReference>
<dbReference type="SMART" id="SM00345">
    <property type="entry name" value="HTH_GNTR"/>
    <property type="match status" value="1"/>
</dbReference>
<sequence>MIDFDPDRTVWAQVYDLLRERIENGTYKERLPIPSIVHLEQELGVARQTVRKVVAKLASQGYVNAIAGKGTFVRPREDWNAGAE</sequence>
<evidence type="ECO:0000313" key="5">
    <source>
        <dbReference type="EMBL" id="SFK93170.1"/>
    </source>
</evidence>
<gene>
    <name evidence="5" type="ORF">SAMN05216275_14196</name>
</gene>
<dbReference type="AlphaFoldDB" id="A0A1I4DKA7"/>
<evidence type="ECO:0000256" key="2">
    <source>
        <dbReference type="ARBA" id="ARBA00023125"/>
    </source>
</evidence>
<keyword evidence="2" id="KW-0238">DNA-binding</keyword>
<keyword evidence="6" id="KW-1185">Reference proteome</keyword>
<dbReference type="InterPro" id="IPR050679">
    <property type="entry name" value="Bact_HTH_transcr_reg"/>
</dbReference>
<evidence type="ECO:0000259" key="4">
    <source>
        <dbReference type="PROSITE" id="PS50949"/>
    </source>
</evidence>
<dbReference type="EMBL" id="FOQY01000041">
    <property type="protein sequence ID" value="SFK93170.1"/>
    <property type="molecule type" value="Genomic_DNA"/>
</dbReference>
<accession>A0A1I4DKA7</accession>
<evidence type="ECO:0000313" key="6">
    <source>
        <dbReference type="Proteomes" id="UP000199111"/>
    </source>
</evidence>
<dbReference type="PANTHER" id="PTHR44846">
    <property type="entry name" value="MANNOSYL-D-GLYCERATE TRANSPORT/METABOLISM SYSTEM REPRESSOR MNGR-RELATED"/>
    <property type="match status" value="1"/>
</dbReference>